<protein>
    <submittedName>
        <fullName evidence="1">Uncharacterized protein</fullName>
    </submittedName>
</protein>
<comment type="caution">
    <text evidence="1">The sequence shown here is derived from an EMBL/GenBank/DDBJ whole genome shotgun (WGS) entry which is preliminary data.</text>
</comment>
<evidence type="ECO:0000313" key="1">
    <source>
        <dbReference type="EMBL" id="GKV34488.1"/>
    </source>
</evidence>
<dbReference type="AlphaFoldDB" id="A0AAV5LBK2"/>
<name>A0AAV5LBK2_9ROSI</name>
<dbReference type="Proteomes" id="UP001054252">
    <property type="component" value="Unassembled WGS sequence"/>
</dbReference>
<dbReference type="EMBL" id="BPVZ01000105">
    <property type="protein sequence ID" value="GKV34488.1"/>
    <property type="molecule type" value="Genomic_DNA"/>
</dbReference>
<sequence length="37" mass="4426">MRGKGRRLFCFSTLNINFPGRQILVINFQIFFNVHKL</sequence>
<evidence type="ECO:0000313" key="2">
    <source>
        <dbReference type="Proteomes" id="UP001054252"/>
    </source>
</evidence>
<proteinExistence type="predicted"/>
<reference evidence="1 2" key="1">
    <citation type="journal article" date="2021" name="Commun. Biol.">
        <title>The genome of Shorea leprosula (Dipterocarpaceae) highlights the ecological relevance of drought in aseasonal tropical rainforests.</title>
        <authorList>
            <person name="Ng K.K.S."/>
            <person name="Kobayashi M.J."/>
            <person name="Fawcett J.A."/>
            <person name="Hatakeyama M."/>
            <person name="Paape T."/>
            <person name="Ng C.H."/>
            <person name="Ang C.C."/>
            <person name="Tnah L.H."/>
            <person name="Lee C.T."/>
            <person name="Nishiyama T."/>
            <person name="Sese J."/>
            <person name="O'Brien M.J."/>
            <person name="Copetti D."/>
            <person name="Mohd Noor M.I."/>
            <person name="Ong R.C."/>
            <person name="Putra M."/>
            <person name="Sireger I.Z."/>
            <person name="Indrioko S."/>
            <person name="Kosugi Y."/>
            <person name="Izuno A."/>
            <person name="Isagi Y."/>
            <person name="Lee S.L."/>
            <person name="Shimizu K.K."/>
        </authorList>
    </citation>
    <scope>NUCLEOTIDE SEQUENCE [LARGE SCALE GENOMIC DNA]</scope>
    <source>
        <strain evidence="1">214</strain>
    </source>
</reference>
<organism evidence="1 2">
    <name type="scientific">Rubroshorea leprosula</name>
    <dbReference type="NCBI Taxonomy" id="152421"/>
    <lineage>
        <taxon>Eukaryota</taxon>
        <taxon>Viridiplantae</taxon>
        <taxon>Streptophyta</taxon>
        <taxon>Embryophyta</taxon>
        <taxon>Tracheophyta</taxon>
        <taxon>Spermatophyta</taxon>
        <taxon>Magnoliopsida</taxon>
        <taxon>eudicotyledons</taxon>
        <taxon>Gunneridae</taxon>
        <taxon>Pentapetalae</taxon>
        <taxon>rosids</taxon>
        <taxon>malvids</taxon>
        <taxon>Malvales</taxon>
        <taxon>Dipterocarpaceae</taxon>
        <taxon>Rubroshorea</taxon>
    </lineage>
</organism>
<gene>
    <name evidence="1" type="ORF">SLEP1_g42859</name>
</gene>
<accession>A0AAV5LBK2</accession>
<keyword evidence="2" id="KW-1185">Reference proteome</keyword>